<sequence length="78" mass="8205">MQCPLVISSSSLSTDDDDSGASISPDSLIVKSVKAILSNYSTSCMNVFVDNNIIRNLSPNKQSSCDGGGSTEIFIICI</sequence>
<proteinExistence type="predicted"/>
<evidence type="ECO:0000313" key="2">
    <source>
        <dbReference type="EMBL" id="GIY33626.1"/>
    </source>
</evidence>
<comment type="caution">
    <text evidence="2">The sequence shown here is derived from an EMBL/GenBank/DDBJ whole genome shotgun (WGS) entry which is preliminary data.</text>
</comment>
<evidence type="ECO:0000313" key="3">
    <source>
        <dbReference type="Proteomes" id="UP001054945"/>
    </source>
</evidence>
<evidence type="ECO:0000256" key="1">
    <source>
        <dbReference type="SAM" id="MobiDB-lite"/>
    </source>
</evidence>
<feature type="region of interest" description="Disordered" evidence="1">
    <location>
        <begin position="1"/>
        <end position="23"/>
    </location>
</feature>
<organism evidence="2 3">
    <name type="scientific">Caerostris extrusa</name>
    <name type="common">Bark spider</name>
    <name type="synonym">Caerostris bankana</name>
    <dbReference type="NCBI Taxonomy" id="172846"/>
    <lineage>
        <taxon>Eukaryota</taxon>
        <taxon>Metazoa</taxon>
        <taxon>Ecdysozoa</taxon>
        <taxon>Arthropoda</taxon>
        <taxon>Chelicerata</taxon>
        <taxon>Arachnida</taxon>
        <taxon>Araneae</taxon>
        <taxon>Araneomorphae</taxon>
        <taxon>Entelegynae</taxon>
        <taxon>Araneoidea</taxon>
        <taxon>Araneidae</taxon>
        <taxon>Caerostris</taxon>
    </lineage>
</organism>
<reference evidence="2 3" key="1">
    <citation type="submission" date="2021-06" db="EMBL/GenBank/DDBJ databases">
        <title>Caerostris extrusa draft genome.</title>
        <authorList>
            <person name="Kono N."/>
            <person name="Arakawa K."/>
        </authorList>
    </citation>
    <scope>NUCLEOTIDE SEQUENCE [LARGE SCALE GENOMIC DNA]</scope>
</reference>
<dbReference type="AlphaFoldDB" id="A0AAV4SLD1"/>
<dbReference type="Proteomes" id="UP001054945">
    <property type="component" value="Unassembled WGS sequence"/>
</dbReference>
<gene>
    <name evidence="2" type="ORF">CEXT_602331</name>
</gene>
<name>A0AAV4SLD1_CAEEX</name>
<keyword evidence="3" id="KW-1185">Reference proteome</keyword>
<accession>A0AAV4SLD1</accession>
<dbReference type="EMBL" id="BPLR01009663">
    <property type="protein sequence ID" value="GIY33626.1"/>
    <property type="molecule type" value="Genomic_DNA"/>
</dbReference>
<protein>
    <submittedName>
        <fullName evidence="2">Uncharacterized protein</fullName>
    </submittedName>
</protein>